<feature type="domain" description="GFO/IDH/MocA-like oxidoreductase" evidence="4">
    <location>
        <begin position="133"/>
        <end position="250"/>
    </location>
</feature>
<evidence type="ECO:0000256" key="2">
    <source>
        <dbReference type="ARBA" id="ARBA00023002"/>
    </source>
</evidence>
<evidence type="ECO:0000259" key="4">
    <source>
        <dbReference type="Pfam" id="PF22725"/>
    </source>
</evidence>
<evidence type="ECO:0000259" key="3">
    <source>
        <dbReference type="Pfam" id="PF01408"/>
    </source>
</evidence>
<protein>
    <submittedName>
        <fullName evidence="5">Inositol 2-dehydrogenase</fullName>
        <ecNumber evidence="5">1.1.1.18</ecNumber>
    </submittedName>
</protein>
<evidence type="ECO:0000313" key="6">
    <source>
        <dbReference type="Proteomes" id="UP000640274"/>
    </source>
</evidence>
<keyword evidence="6" id="KW-1185">Reference proteome</keyword>
<proteinExistence type="inferred from homology"/>
<dbReference type="InterPro" id="IPR030827">
    <property type="entry name" value="Myo_inos_IolG"/>
</dbReference>
<comment type="similarity">
    <text evidence="1">Belongs to the Gfo/Idh/MocA family.</text>
</comment>
<dbReference type="Pfam" id="PF01408">
    <property type="entry name" value="GFO_IDH_MocA"/>
    <property type="match status" value="1"/>
</dbReference>
<dbReference type="RefSeq" id="WP_199019991.1">
    <property type="nucleotide sequence ID" value="NZ_JAELUP010000072.1"/>
</dbReference>
<dbReference type="EMBL" id="JAELUP010000072">
    <property type="protein sequence ID" value="MBJ6362449.1"/>
    <property type="molecule type" value="Genomic_DNA"/>
</dbReference>
<accession>A0A934J655</accession>
<dbReference type="Gene3D" id="3.30.360.10">
    <property type="entry name" value="Dihydrodipicolinate Reductase, domain 2"/>
    <property type="match status" value="1"/>
</dbReference>
<evidence type="ECO:0000313" key="5">
    <source>
        <dbReference type="EMBL" id="MBJ6362449.1"/>
    </source>
</evidence>
<dbReference type="SUPFAM" id="SSF55347">
    <property type="entry name" value="Glyceraldehyde-3-phosphate dehydrogenase-like, C-terminal domain"/>
    <property type="match status" value="1"/>
</dbReference>
<dbReference type="GO" id="GO:0000166">
    <property type="term" value="F:nucleotide binding"/>
    <property type="evidence" value="ECO:0007669"/>
    <property type="project" value="InterPro"/>
</dbReference>
<dbReference type="GO" id="GO:0050112">
    <property type="term" value="F:inositol 2-dehydrogenase (NAD+) activity"/>
    <property type="evidence" value="ECO:0007669"/>
    <property type="project" value="UniProtKB-EC"/>
</dbReference>
<gene>
    <name evidence="5" type="primary">iolG</name>
    <name evidence="5" type="ORF">JFN88_14375</name>
</gene>
<sequence>MEHIKLGIIGAGRIGKLHAENLKNLPQVKIKAISDLFADTIKDWAASCGIENVSKDYQSIIQDEEIDAILICSPTDTHISIIKEAAEAGKHIFCEKPISFNLQETAEIVELVQNHGVKFQTGFNRRFDHNMSRVQELVRAGKIGDPHLLKITSRDPAPPHPDYIPSSGGLFIDMAIHDFDLARFMMDSDVVEVYAQGAVLIDQAFAKHNDVDTATISLRFANGALGVIDNSRKAHYYDQRVEVFGSEGCLNIQNDFPNSAELYTSEGVFKDKPLYFFLERYNNAYIKEIEAFVDAIVANNLVPVTANDGYQAELIAHAAKLSLKENRPVALKELAAL</sequence>
<dbReference type="Pfam" id="PF22725">
    <property type="entry name" value="GFO_IDH_MocA_C3"/>
    <property type="match status" value="1"/>
</dbReference>
<dbReference type="InterPro" id="IPR055170">
    <property type="entry name" value="GFO_IDH_MocA-like_dom"/>
</dbReference>
<dbReference type="PANTHER" id="PTHR42840:SF3">
    <property type="entry name" value="BINDING ROSSMANN FOLD OXIDOREDUCTASE, PUTATIVE (AFU_ORTHOLOGUE AFUA_2G10240)-RELATED"/>
    <property type="match status" value="1"/>
</dbReference>
<dbReference type="AlphaFoldDB" id="A0A934J655"/>
<name>A0A934J655_9BACL</name>
<organism evidence="5 6">
    <name type="scientific">Paenibacillus roseus</name>
    <dbReference type="NCBI Taxonomy" id="2798579"/>
    <lineage>
        <taxon>Bacteria</taxon>
        <taxon>Bacillati</taxon>
        <taxon>Bacillota</taxon>
        <taxon>Bacilli</taxon>
        <taxon>Bacillales</taxon>
        <taxon>Paenibacillaceae</taxon>
        <taxon>Paenibacillus</taxon>
    </lineage>
</organism>
<dbReference type="InterPro" id="IPR000683">
    <property type="entry name" value="Gfo/Idh/MocA-like_OxRdtase_N"/>
</dbReference>
<dbReference type="PANTHER" id="PTHR42840">
    <property type="entry name" value="NAD(P)-BINDING ROSSMANN-FOLD SUPERFAMILY PROTEIN-RELATED"/>
    <property type="match status" value="1"/>
</dbReference>
<dbReference type="Gene3D" id="3.40.50.720">
    <property type="entry name" value="NAD(P)-binding Rossmann-like Domain"/>
    <property type="match status" value="1"/>
</dbReference>
<dbReference type="NCBIfam" id="TIGR04380">
    <property type="entry name" value="myo_inos_iolG"/>
    <property type="match status" value="1"/>
</dbReference>
<dbReference type="EC" id="1.1.1.18" evidence="5"/>
<comment type="caution">
    <text evidence="5">The sequence shown here is derived from an EMBL/GenBank/DDBJ whole genome shotgun (WGS) entry which is preliminary data.</text>
</comment>
<dbReference type="InterPro" id="IPR036291">
    <property type="entry name" value="NAD(P)-bd_dom_sf"/>
</dbReference>
<feature type="domain" description="Gfo/Idh/MocA-like oxidoreductase N-terminal" evidence="3">
    <location>
        <begin position="4"/>
        <end position="123"/>
    </location>
</feature>
<evidence type="ECO:0000256" key="1">
    <source>
        <dbReference type="ARBA" id="ARBA00010928"/>
    </source>
</evidence>
<keyword evidence="2 5" id="KW-0560">Oxidoreductase</keyword>
<dbReference type="SUPFAM" id="SSF51735">
    <property type="entry name" value="NAD(P)-binding Rossmann-fold domains"/>
    <property type="match status" value="1"/>
</dbReference>
<reference evidence="5" key="1">
    <citation type="submission" date="2020-12" db="EMBL/GenBank/DDBJ databases">
        <authorList>
            <person name="Huq M.A."/>
        </authorList>
    </citation>
    <scope>NUCLEOTIDE SEQUENCE</scope>
    <source>
        <strain evidence="5">MAHUQ-46</strain>
    </source>
</reference>
<dbReference type="Proteomes" id="UP000640274">
    <property type="component" value="Unassembled WGS sequence"/>
</dbReference>